<comment type="subcellular location">
    <subcellularLocation>
        <location evidence="1">Nucleus</location>
    </subcellularLocation>
</comment>
<evidence type="ECO:0000256" key="4">
    <source>
        <dbReference type="ARBA" id="ARBA00022517"/>
    </source>
</evidence>
<dbReference type="PANTHER" id="PTHR31633">
    <property type="entry name" value="H/ACA RIBONUCLEOPROTEIN COMPLEX NON-CORE SUBUNIT NAF1"/>
    <property type="match status" value="1"/>
</dbReference>
<keyword evidence="8" id="KW-0539">Nucleus</keyword>
<comment type="similarity">
    <text evidence="2">Belongs to the NAF1 family.</text>
</comment>
<keyword evidence="12" id="KW-1185">Reference proteome</keyword>
<dbReference type="GO" id="GO:0003723">
    <property type="term" value="F:RNA binding"/>
    <property type="evidence" value="ECO:0007669"/>
    <property type="project" value="UniProtKB-KW"/>
</dbReference>
<evidence type="ECO:0000256" key="8">
    <source>
        <dbReference type="ARBA" id="ARBA00023242"/>
    </source>
</evidence>
<keyword evidence="5" id="KW-0698">rRNA processing</keyword>
<dbReference type="Gene3D" id="2.40.10.230">
    <property type="entry name" value="Probable tRNA pseudouridine synthase domain"/>
    <property type="match status" value="1"/>
</dbReference>
<dbReference type="OrthoDB" id="21550at2759"/>
<dbReference type="EMBL" id="JAAAHW010000041">
    <property type="protein sequence ID" value="KAG0006883.1"/>
    <property type="molecule type" value="Genomic_DNA"/>
</dbReference>
<comment type="caution">
    <text evidence="11">The sequence shown here is derived from an EMBL/GenBank/DDBJ whole genome shotgun (WGS) entry which is preliminary data.</text>
</comment>
<dbReference type="GO" id="GO:0006364">
    <property type="term" value="P:rRNA processing"/>
    <property type="evidence" value="ECO:0007669"/>
    <property type="project" value="UniProtKB-KW"/>
</dbReference>
<dbReference type="InterPro" id="IPR038664">
    <property type="entry name" value="Gar1/Naf1_Cbf5-bd_sf"/>
</dbReference>
<protein>
    <recommendedName>
        <fullName evidence="3">H/ACA ribonucleoprotein complex non-core subunit NAF1</fullName>
    </recommendedName>
</protein>
<evidence type="ECO:0000256" key="6">
    <source>
        <dbReference type="ARBA" id="ARBA00022553"/>
    </source>
</evidence>
<feature type="region of interest" description="Disordered" evidence="10">
    <location>
        <begin position="1"/>
        <end position="108"/>
    </location>
</feature>
<evidence type="ECO:0000313" key="11">
    <source>
        <dbReference type="EMBL" id="KAG0006883.1"/>
    </source>
</evidence>
<dbReference type="AlphaFoldDB" id="A0A9P6MLK8"/>
<keyword evidence="9" id="KW-0175">Coiled coil</keyword>
<evidence type="ECO:0000256" key="1">
    <source>
        <dbReference type="ARBA" id="ARBA00004123"/>
    </source>
</evidence>
<gene>
    <name evidence="11" type="ORF">BGZ65_002291</name>
</gene>
<reference evidence="11" key="1">
    <citation type="journal article" date="2020" name="Fungal Divers.">
        <title>Resolving the Mortierellaceae phylogeny through synthesis of multi-gene phylogenetics and phylogenomics.</title>
        <authorList>
            <person name="Vandepol N."/>
            <person name="Liber J."/>
            <person name="Desiro A."/>
            <person name="Na H."/>
            <person name="Kennedy M."/>
            <person name="Barry K."/>
            <person name="Grigoriev I.V."/>
            <person name="Miller A.N."/>
            <person name="O'Donnell K."/>
            <person name="Stajich J.E."/>
            <person name="Bonito G."/>
        </authorList>
    </citation>
    <scope>NUCLEOTIDE SEQUENCE</scope>
    <source>
        <strain evidence="11">MES-2147</strain>
    </source>
</reference>
<name>A0A9P6MLK8_9FUNG</name>
<feature type="compositionally biased region" description="Low complexity" evidence="10">
    <location>
        <begin position="87"/>
        <end position="103"/>
    </location>
</feature>
<keyword evidence="6" id="KW-0597">Phosphoprotein</keyword>
<evidence type="ECO:0000256" key="7">
    <source>
        <dbReference type="ARBA" id="ARBA00022884"/>
    </source>
</evidence>
<keyword evidence="7" id="KW-0694">RNA-binding</keyword>
<dbReference type="InterPro" id="IPR009000">
    <property type="entry name" value="Transl_B-barrel_sf"/>
</dbReference>
<organism evidence="11 12">
    <name type="scientific">Modicella reniformis</name>
    <dbReference type="NCBI Taxonomy" id="1440133"/>
    <lineage>
        <taxon>Eukaryota</taxon>
        <taxon>Fungi</taxon>
        <taxon>Fungi incertae sedis</taxon>
        <taxon>Mucoromycota</taxon>
        <taxon>Mortierellomycotina</taxon>
        <taxon>Mortierellomycetes</taxon>
        <taxon>Mortierellales</taxon>
        <taxon>Mortierellaceae</taxon>
        <taxon>Modicella</taxon>
    </lineage>
</organism>
<dbReference type="PANTHER" id="PTHR31633:SF1">
    <property type="entry name" value="H_ACA RIBONUCLEOPROTEIN COMPLEX NON-CORE SUBUNIT NAF1"/>
    <property type="match status" value="1"/>
</dbReference>
<evidence type="ECO:0000256" key="5">
    <source>
        <dbReference type="ARBA" id="ARBA00022552"/>
    </source>
</evidence>
<dbReference type="InterPro" id="IPR027417">
    <property type="entry name" value="P-loop_NTPase"/>
</dbReference>
<accession>A0A9P6MLK8</accession>
<dbReference type="InterPro" id="IPR007504">
    <property type="entry name" value="H/ACA_rnp_Gar1/Naf1"/>
</dbReference>
<feature type="region of interest" description="Disordered" evidence="10">
    <location>
        <begin position="397"/>
        <end position="416"/>
    </location>
</feature>
<keyword evidence="4" id="KW-0690">Ribosome biogenesis</keyword>
<dbReference type="SUPFAM" id="SSF50447">
    <property type="entry name" value="Translation proteins"/>
    <property type="match status" value="1"/>
</dbReference>
<proteinExistence type="inferred from homology"/>
<dbReference type="GO" id="GO:0001522">
    <property type="term" value="P:pseudouridine synthesis"/>
    <property type="evidence" value="ECO:0007669"/>
    <property type="project" value="InterPro"/>
</dbReference>
<dbReference type="GO" id="GO:0005732">
    <property type="term" value="C:sno(s)RNA-containing ribonucleoprotein complex"/>
    <property type="evidence" value="ECO:0007669"/>
    <property type="project" value="InterPro"/>
</dbReference>
<feature type="compositionally biased region" description="Polar residues" evidence="10">
    <location>
        <begin position="397"/>
        <end position="409"/>
    </location>
</feature>
<dbReference type="Pfam" id="PF04410">
    <property type="entry name" value="Gar1"/>
    <property type="match status" value="1"/>
</dbReference>
<dbReference type="GO" id="GO:0000493">
    <property type="term" value="P:box H/ACA snoRNP assembly"/>
    <property type="evidence" value="ECO:0007669"/>
    <property type="project" value="InterPro"/>
</dbReference>
<evidence type="ECO:0000256" key="10">
    <source>
        <dbReference type="SAM" id="MobiDB-lite"/>
    </source>
</evidence>
<dbReference type="GO" id="GO:0005634">
    <property type="term" value="C:nucleus"/>
    <property type="evidence" value="ECO:0007669"/>
    <property type="project" value="UniProtKB-SubCell"/>
</dbReference>
<evidence type="ECO:0000313" key="12">
    <source>
        <dbReference type="Proteomes" id="UP000749646"/>
    </source>
</evidence>
<dbReference type="Proteomes" id="UP000749646">
    <property type="component" value="Unassembled WGS sequence"/>
</dbReference>
<sequence length="533" mass="59402">MEFDDHTSASPPDPQTKRPSEAIRSSQQPTSPIDHDSFMTTTTYPASFLPASNAEDRIDVALAGNHEEDDDYESSDLECSDDDDGPESSSSDSDSDSGSNVSGKRNKALSIEQREKALIEIDAMDEDADVEPNAILYTTNEILQLPEVKKPEITFRSDSKLEAIGTIMTIVDSVVVVQASSSGEVRVLDAGTVVVAMKEKEGDDQADKEILGEIFETFGPVARPLYSIRFNSAADIPAICTIGCTLYGVPEYSSFVFTEPLKALKGSDASNRFDEEVDEIEIEFSDDEKEMEHKRMLKQAKNGKKGIKERKVPIAADTSAAMQAMMGQTPTSLSPTSPRRIPIALPPKPNFDEPVDGYRILQRPGVASHSHPLPRAPATAGTVPWYQQQQCNLQNMMGTKTQGSPVPNQEHQDKKTQEALLQFQRNQEFQQQLLMQQQQQQQLYRQHQEQQALYQKQIQEAQATILRLKQQQEQLEQQNQQLPQQHQFSNPAFNVQQTPFPAQQANGSNHQQQQILNLLSPLFPQPLNSQPPQ</sequence>
<evidence type="ECO:0000256" key="2">
    <source>
        <dbReference type="ARBA" id="ARBA00009801"/>
    </source>
</evidence>
<dbReference type="InterPro" id="IPR040309">
    <property type="entry name" value="Naf1"/>
</dbReference>
<feature type="compositionally biased region" description="Acidic residues" evidence="10">
    <location>
        <begin position="67"/>
        <end position="86"/>
    </location>
</feature>
<evidence type="ECO:0000256" key="9">
    <source>
        <dbReference type="SAM" id="Coils"/>
    </source>
</evidence>
<dbReference type="Gene3D" id="3.40.50.300">
    <property type="entry name" value="P-loop containing nucleotide triphosphate hydrolases"/>
    <property type="match status" value="1"/>
</dbReference>
<evidence type="ECO:0000256" key="3">
    <source>
        <dbReference type="ARBA" id="ARBA00021438"/>
    </source>
</evidence>
<feature type="coiled-coil region" evidence="9">
    <location>
        <begin position="444"/>
        <end position="485"/>
    </location>
</feature>